<evidence type="ECO:0000313" key="2">
    <source>
        <dbReference type="EMBL" id="APU89570.1"/>
    </source>
</evidence>
<keyword evidence="1" id="KW-0812">Transmembrane</keyword>
<gene>
    <name evidence="2" type="primary">atp8</name>
</gene>
<keyword evidence="2" id="KW-0496">Mitochondrion</keyword>
<name>A0A1P8DKJ8_9CRUS</name>
<protein>
    <submittedName>
        <fullName evidence="2">ATP synthase subunit 8</fullName>
    </submittedName>
</protein>
<geneLocation type="mitochondrion" evidence="2"/>
<accession>A0A1P8DKJ8</accession>
<sequence length="60" mass="7090">MSLSALSYEIPQMGPLPWFMLMSLTLGLILVFMCMIYFSSKSLLGMKMIKFPMEMQKWMW</sequence>
<evidence type="ECO:0000256" key="1">
    <source>
        <dbReference type="SAM" id="Phobius"/>
    </source>
</evidence>
<dbReference type="AlphaFoldDB" id="A0A1P8DKJ8"/>
<reference evidence="2" key="1">
    <citation type="submission" date="2016-05" db="EMBL/GenBank/DDBJ databases">
        <title>Smart mitochondrial genome of Oniscidea (terrestrial crustacea).</title>
        <authorList>
            <person name="Marcade I."/>
            <person name="Quevarec L."/>
            <person name="Badawi M."/>
            <person name="Delaunay C."/>
            <person name="Lesobre J."/>
        </authorList>
    </citation>
    <scope>NUCLEOTIDE SEQUENCE</scope>
</reference>
<proteinExistence type="predicted"/>
<keyword evidence="1" id="KW-0472">Membrane</keyword>
<organism evidence="2">
    <name type="scientific">Armadillidium album</name>
    <dbReference type="NCBI Taxonomy" id="96802"/>
    <lineage>
        <taxon>Eukaryota</taxon>
        <taxon>Metazoa</taxon>
        <taxon>Ecdysozoa</taxon>
        <taxon>Arthropoda</taxon>
        <taxon>Crustacea</taxon>
        <taxon>Multicrustacea</taxon>
        <taxon>Malacostraca</taxon>
        <taxon>Eumalacostraca</taxon>
        <taxon>Peracarida</taxon>
        <taxon>Isopoda</taxon>
        <taxon>Oniscidea</taxon>
        <taxon>Crinocheta</taxon>
        <taxon>Armadillidiidae</taxon>
        <taxon>Armadillidium</taxon>
    </lineage>
</organism>
<dbReference type="EMBL" id="KX289585">
    <property type="protein sequence ID" value="APU89570.1"/>
    <property type="molecule type" value="Genomic_DNA"/>
</dbReference>
<keyword evidence="1" id="KW-1133">Transmembrane helix</keyword>
<feature type="transmembrane region" description="Helical" evidence="1">
    <location>
        <begin position="16"/>
        <end position="38"/>
    </location>
</feature>